<dbReference type="SUPFAM" id="SSF56801">
    <property type="entry name" value="Acetyl-CoA synthetase-like"/>
    <property type="match status" value="1"/>
</dbReference>
<protein>
    <recommendedName>
        <fullName evidence="10">Zn(2)-C6 fungal-type domain-containing protein</fullName>
    </recommendedName>
</protein>
<dbReference type="SUPFAM" id="SSF49899">
    <property type="entry name" value="Concanavalin A-like lectins/glucanases"/>
    <property type="match status" value="1"/>
</dbReference>
<feature type="region of interest" description="Disordered" evidence="5">
    <location>
        <begin position="1390"/>
        <end position="1447"/>
    </location>
</feature>
<keyword evidence="2" id="KW-0378">Hydrolase</keyword>
<dbReference type="VEuPathDB" id="FungiDB:F4678DRAFT_254974"/>
<dbReference type="Pfam" id="PF05141">
    <property type="entry name" value="DIT1_PvcA"/>
    <property type="match status" value="1"/>
</dbReference>
<sequence length="1873" mass="206978">MNSAKLEAAPPGVAKPHDQIFSRNVPKTDDEIVEISRSILKVFFDYALNKIDHSESGFERGCQNFVPVVSRFVAEGKRVEACLPAFPFKSANKVYKVLGRLPDKAEELALDRLNTMCKRIEKIYPPGARITIVSDGIVYSDLLSISDQDTWLYGEALRVMAAEKNFDCIGFSSEKDLLNFNLREEMREIIYVANCANFRRVLLNKYGNDDIDIDHEIATNEDTKLTYLGYKRFLESDLKHIFPRGSNRSGHAYTKDCKYIAKQMLIRGYAFAGAVRDTYPNHLRLSIHESIGAVAKISVSLLNTRTGFTTPWHCSVAQLADGEWISAPMGEFLRNSRLELVEIDGVPSHFVEKPDQGNRSETLELLTTAKTITSSEYLSKALATTDALAGTSLQSNDSASSSADTDEASTSDAQSSPSTASSVNESVLQRKISHVSLSGETAKAPSIPYGRRLLPHIMDSLALEEPSRIVFSLPTYDGDSFSLRDISAHVFAQAVNKLCWWLRRKAGKSSSVLPIGYIGPSDLRYVLLVYACVKVGHAALFLSPGSSTEDTIAVVEQANCNVLVTAGEVAAIPIASEVLQKRPMKALQLPLLDHLLDSTSAKPFPYTKTFDEAINDPFCYVTMSSPTGTLQPTSWSHGLIGAMDAIQSLPRVDKDDLLALISDCNVGDKIYSTFPISHGAGVIMNIIMPALHSLNCILAPANDMSATDLIEKLAETAKVDKWGLVPSFVNELAEAHIGTERIQSLFSKSFLLPTRGNRSGVGFTVDEETTERVASQPKDSDSQPRVIAVFPISNDGSQELGVHNEIEDVRKHIPDSELTTQSERYTSSHLTPLFKQDEGVDPTIPLRWPNRLCMAVAVHGQSTFQNPVLYEDYPDNDISRGPDGAYYFSSSNFHYSPGAPILRSYDLVNWEPVGHSIPRLEFNSDAYDLPPGGDRAYRGGTWASTLRYRKSTDTWYWIGCTNFWNTWVFTAPSIDGPWVRAAQLAEGGTCYYDCGLLIDDNDDMYVVYGNPEVSVAKLAADGLSQESTQQVLAAADVGIDAIEGNRFYQINGTYYILNDDPSGATYIWKSESATGPFESKLLISNIGPPLSGGSSPCQGSLIETDDGQWYFMSFTWAFPAGRLPVLAPLTWGSDGFPSLVAGSSGGWASSYPWPEGLPTEVLTNWTSTETFTGSSLGPQWEWNHNPDVDSFSLGSDGLTLRTATGIGFGLAAFRDRSAYIGVHLSNNGTRQIVAAFNQTTDEYGGPTIDLGSVVATAPVPDGVGDLWFRLDMDVRPDGEHTAIFFYSADGDSWTQLGGAYELYTSFAWFLGQTCRVGHLKCDNVQPVCGTCKQRGRECIPGYNVRFRRRKDSSAADAGYHSKGKLRFRDNQTWVNAPKDLIFVDQTRTPSTPIRAASSPPQSPSQCSIGFPRSDNSDLPESSNLSPCVEPRHTIEGEPSPLSFQTPQHVPCSSFRPGGYDGSSPESARVIETPRRNSEWRFVESLHSSLTISNYPPSSTLSVRRPGHEMRNPECFALLHYFRVSIGWFDVTDPGLTAEILARALEYPYLLYATLAAACIHQARQPSKGALAGGLFEKAEMFHDKCVSLILPMLQDPESITSGIFLACSTILRFYEEMRAPIRDRDDSQHLLGGYACIGELRNRNVTLDWLSIASLWIHQRQDIAVAVANHRSPRTELRNICQFRSGGLTDSYTWSKRAASLHADVIEFCFGSDTHSSNSYSNLHKDLEDWYRRRSGAFEQVYFEERSPSDGRWFPSLYYAVDHCSIAMAYYFFSMLLLAIYDPTVPKLGPRASIAQKASMDTARHYLRHICGIAVSNPVPPARTVACSAITQCGDWFEDPDEQQAVLDLLQATDDAWPTADIQRTLLRQWQDT</sequence>
<keyword evidence="9" id="KW-1185">Reference proteome</keyword>
<evidence type="ECO:0000259" key="6">
    <source>
        <dbReference type="Pfam" id="PF00172"/>
    </source>
</evidence>
<feature type="region of interest" description="Disordered" evidence="5">
    <location>
        <begin position="392"/>
        <end position="425"/>
    </location>
</feature>
<dbReference type="VEuPathDB" id="FungiDB:F4678DRAFT_390776"/>
<dbReference type="InterPro" id="IPR042099">
    <property type="entry name" value="ANL_N_sf"/>
</dbReference>
<organism evidence="8 9">
    <name type="scientific">Xylaria arbuscula</name>
    <dbReference type="NCBI Taxonomy" id="114810"/>
    <lineage>
        <taxon>Eukaryota</taxon>
        <taxon>Fungi</taxon>
        <taxon>Dikarya</taxon>
        <taxon>Ascomycota</taxon>
        <taxon>Pezizomycotina</taxon>
        <taxon>Sordariomycetes</taxon>
        <taxon>Xylariomycetidae</taxon>
        <taxon>Xylariales</taxon>
        <taxon>Xylariaceae</taxon>
        <taxon>Xylaria</taxon>
    </lineage>
</organism>
<dbReference type="SUPFAM" id="SSF75005">
    <property type="entry name" value="Arabinanase/levansucrase/invertase"/>
    <property type="match status" value="1"/>
</dbReference>
<evidence type="ECO:0000256" key="4">
    <source>
        <dbReference type="ARBA" id="ARBA00023295"/>
    </source>
</evidence>
<dbReference type="Gene3D" id="2.60.120.200">
    <property type="match status" value="2"/>
</dbReference>
<dbReference type="VEuPathDB" id="FungiDB:F4678DRAFT_180499"/>
<comment type="caution">
    <text evidence="8">The sequence shown here is derived from an EMBL/GenBank/DDBJ whole genome shotgun (WGS) entry which is preliminary data.</text>
</comment>
<reference evidence="8" key="1">
    <citation type="submission" date="2022-07" db="EMBL/GenBank/DDBJ databases">
        <title>Genome Sequence of Xylaria arbuscula.</title>
        <authorList>
            <person name="Buettner E."/>
        </authorList>
    </citation>
    <scope>NUCLEOTIDE SEQUENCE</scope>
    <source>
        <strain evidence="8">VT107</strain>
    </source>
</reference>
<feature type="compositionally biased region" description="Low complexity" evidence="5">
    <location>
        <begin position="392"/>
        <end position="403"/>
    </location>
</feature>
<dbReference type="Pfam" id="PF00172">
    <property type="entry name" value="Zn_clus"/>
    <property type="match status" value="1"/>
</dbReference>
<dbReference type="PANTHER" id="PTHR37285:SF5">
    <property type="entry name" value="SPORE WALL MATURATION PROTEIN DIT1"/>
    <property type="match status" value="1"/>
</dbReference>
<dbReference type="SUPFAM" id="SSF57701">
    <property type="entry name" value="Zn2/Cys6 DNA-binding domain"/>
    <property type="match status" value="1"/>
</dbReference>
<dbReference type="Gene3D" id="4.10.240.10">
    <property type="entry name" value="Zn(2)-C6 fungal-type DNA-binding domain"/>
    <property type="match status" value="1"/>
</dbReference>
<gene>
    <name evidence="8" type="ORF">NPX13_g4241</name>
</gene>
<comment type="similarity">
    <text evidence="1">Belongs to the glycosyl hydrolase 43 family.</text>
</comment>
<dbReference type="Proteomes" id="UP001148614">
    <property type="component" value="Unassembled WGS sequence"/>
</dbReference>
<dbReference type="GO" id="GO:0004553">
    <property type="term" value="F:hydrolase activity, hydrolyzing O-glycosyl compounds"/>
    <property type="evidence" value="ECO:0007669"/>
    <property type="project" value="InterPro"/>
</dbReference>
<dbReference type="InterPro" id="IPR036864">
    <property type="entry name" value="Zn2-C6_fun-type_DNA-bd_sf"/>
</dbReference>
<evidence type="ECO:0000256" key="3">
    <source>
        <dbReference type="ARBA" id="ARBA00023242"/>
    </source>
</evidence>
<dbReference type="GO" id="GO:0005975">
    <property type="term" value="P:carbohydrate metabolic process"/>
    <property type="evidence" value="ECO:0007669"/>
    <property type="project" value="InterPro"/>
</dbReference>
<feature type="domain" description="AMP-dependent synthetase/ligase" evidence="7">
    <location>
        <begin position="487"/>
        <end position="736"/>
    </location>
</feature>
<dbReference type="CDD" id="cd00067">
    <property type="entry name" value="GAL4"/>
    <property type="match status" value="1"/>
</dbReference>
<evidence type="ECO:0008006" key="10">
    <source>
        <dbReference type="Google" id="ProtNLM"/>
    </source>
</evidence>
<dbReference type="CDD" id="cd09001">
    <property type="entry name" value="GH43_FsAxh1-like"/>
    <property type="match status" value="1"/>
</dbReference>
<dbReference type="GO" id="GO:0008270">
    <property type="term" value="F:zinc ion binding"/>
    <property type="evidence" value="ECO:0007669"/>
    <property type="project" value="InterPro"/>
</dbReference>
<dbReference type="InterPro" id="IPR001138">
    <property type="entry name" value="Zn2Cys6_DnaBD"/>
</dbReference>
<evidence type="ECO:0000313" key="9">
    <source>
        <dbReference type="Proteomes" id="UP001148614"/>
    </source>
</evidence>
<keyword evidence="3" id="KW-0539">Nucleus</keyword>
<evidence type="ECO:0000256" key="5">
    <source>
        <dbReference type="SAM" id="MobiDB-lite"/>
    </source>
</evidence>
<feature type="compositionally biased region" description="Low complexity" evidence="5">
    <location>
        <begin position="410"/>
        <end position="422"/>
    </location>
</feature>
<accession>A0A9W8TPB9</accession>
<evidence type="ECO:0000256" key="2">
    <source>
        <dbReference type="ARBA" id="ARBA00022801"/>
    </source>
</evidence>
<dbReference type="Gene3D" id="3.40.50.12780">
    <property type="entry name" value="N-terminal domain of ligase-like"/>
    <property type="match status" value="1"/>
</dbReference>
<dbReference type="Gene3D" id="2.115.10.20">
    <property type="entry name" value="Glycosyl hydrolase domain, family 43"/>
    <property type="match status" value="1"/>
</dbReference>
<dbReference type="InterPro" id="IPR000873">
    <property type="entry name" value="AMP-dep_synth/lig_dom"/>
</dbReference>
<proteinExistence type="inferred from homology"/>
<feature type="compositionally biased region" description="Polar residues" evidence="5">
    <location>
        <begin position="1416"/>
        <end position="1425"/>
    </location>
</feature>
<dbReference type="EMBL" id="JANPWZ010000585">
    <property type="protein sequence ID" value="KAJ3574834.1"/>
    <property type="molecule type" value="Genomic_DNA"/>
</dbReference>
<evidence type="ECO:0000256" key="1">
    <source>
        <dbReference type="ARBA" id="ARBA00009865"/>
    </source>
</evidence>
<dbReference type="GO" id="GO:0000981">
    <property type="term" value="F:DNA-binding transcription factor activity, RNA polymerase II-specific"/>
    <property type="evidence" value="ECO:0007669"/>
    <property type="project" value="InterPro"/>
</dbReference>
<name>A0A9W8TPB9_9PEZI</name>
<dbReference type="InterPro" id="IPR007817">
    <property type="entry name" value="Isocyanide_synthase_DIT1"/>
</dbReference>
<dbReference type="Pfam" id="PF00501">
    <property type="entry name" value="AMP-binding"/>
    <property type="match status" value="1"/>
</dbReference>
<feature type="domain" description="Zn(2)-C6 fungal-type" evidence="6">
    <location>
        <begin position="1313"/>
        <end position="1347"/>
    </location>
</feature>
<dbReference type="PANTHER" id="PTHR37285">
    <property type="entry name" value="SPORE WALL MATURATION PROTEIN DIT1"/>
    <property type="match status" value="1"/>
</dbReference>
<dbReference type="InterPro" id="IPR013320">
    <property type="entry name" value="ConA-like_dom_sf"/>
</dbReference>
<dbReference type="InterPro" id="IPR006710">
    <property type="entry name" value="Glyco_hydro_43"/>
</dbReference>
<evidence type="ECO:0000259" key="7">
    <source>
        <dbReference type="Pfam" id="PF00501"/>
    </source>
</evidence>
<dbReference type="Pfam" id="PF04616">
    <property type="entry name" value="Glyco_hydro_43"/>
    <property type="match status" value="1"/>
</dbReference>
<evidence type="ECO:0000313" key="8">
    <source>
        <dbReference type="EMBL" id="KAJ3574834.1"/>
    </source>
</evidence>
<feature type="compositionally biased region" description="Low complexity" evidence="5">
    <location>
        <begin position="1397"/>
        <end position="1407"/>
    </location>
</feature>
<dbReference type="VEuPathDB" id="FungiDB:F4678DRAFT_480085"/>
<dbReference type="InterPro" id="IPR023296">
    <property type="entry name" value="Glyco_hydro_beta-prop_sf"/>
</dbReference>
<keyword evidence="4" id="KW-0326">Glycosidase</keyword>